<dbReference type="SUPFAM" id="SSF47384">
    <property type="entry name" value="Homodimeric domain of signal transducing histidine kinase"/>
    <property type="match status" value="1"/>
</dbReference>
<feature type="transmembrane region" description="Helical" evidence="6">
    <location>
        <begin position="70"/>
        <end position="93"/>
    </location>
</feature>
<dbReference type="InterPro" id="IPR050736">
    <property type="entry name" value="Sensor_HK_Regulatory"/>
</dbReference>
<protein>
    <recommendedName>
        <fullName evidence="2">histidine kinase</fullName>
        <ecNumber evidence="2">2.7.13.3</ecNumber>
    </recommendedName>
</protein>
<dbReference type="PANTHER" id="PTHR43711:SF28">
    <property type="entry name" value="SENSOR HISTIDINE KINASE YXDK"/>
    <property type="match status" value="1"/>
</dbReference>
<reference evidence="8 9" key="1">
    <citation type="submission" date="2023-10" db="EMBL/GenBank/DDBJ databases">
        <title>Niallia locisalis sp.nov. isolated from a salt pond sample.</title>
        <authorList>
            <person name="Li X.-J."/>
            <person name="Dong L."/>
        </authorList>
    </citation>
    <scope>NUCLEOTIDE SEQUENCE [LARGE SCALE GENOMIC DNA]</scope>
    <source>
        <strain evidence="8 9">DSM 29761</strain>
    </source>
</reference>
<dbReference type="SMART" id="SM00388">
    <property type="entry name" value="HisKA"/>
    <property type="match status" value="1"/>
</dbReference>
<keyword evidence="6" id="KW-1133">Transmembrane helix</keyword>
<dbReference type="CDD" id="cd00082">
    <property type="entry name" value="HisKA"/>
    <property type="match status" value="1"/>
</dbReference>
<dbReference type="EMBL" id="CP137640">
    <property type="protein sequence ID" value="WVX81365.1"/>
    <property type="molecule type" value="Genomic_DNA"/>
</dbReference>
<evidence type="ECO:0000256" key="5">
    <source>
        <dbReference type="ARBA" id="ARBA00023012"/>
    </source>
</evidence>
<keyword evidence="4 8" id="KW-0418">Kinase</keyword>
<dbReference type="Proteomes" id="UP001357223">
    <property type="component" value="Chromosome"/>
</dbReference>
<dbReference type="InterPro" id="IPR036097">
    <property type="entry name" value="HisK_dim/P_sf"/>
</dbReference>
<dbReference type="EC" id="2.7.13.3" evidence="2"/>
<evidence type="ECO:0000313" key="9">
    <source>
        <dbReference type="Proteomes" id="UP001357223"/>
    </source>
</evidence>
<gene>
    <name evidence="8" type="ORF">R4Z09_30175</name>
</gene>
<sequence>MIDKNQQLITGEETVRGLFSYLSDIEKTYETEEIQWEKSHLLVKSYPLENIGTVIIGMDITNEMHVIQNIVWFLLIITVIFSVLFAWVGHFFAGQAMNPIQKSFQTQRKFVSDASHELRTPLSIFYSSLDVLSGEENLSSFGKEVLEDAKSEAEMMNKLLNDLLFLARSDQGNMELDLEEYDFSSLLDTWLTSFARTVPAHLSLQ</sequence>
<accession>A0ABZ2CHF0</accession>
<evidence type="ECO:0000313" key="8">
    <source>
        <dbReference type="EMBL" id="WVX81365.1"/>
    </source>
</evidence>
<keyword evidence="3" id="KW-0808">Transferase</keyword>
<name>A0ABZ2CHF0_9BACI</name>
<evidence type="ECO:0000256" key="1">
    <source>
        <dbReference type="ARBA" id="ARBA00000085"/>
    </source>
</evidence>
<dbReference type="Gene3D" id="1.10.287.130">
    <property type="match status" value="1"/>
</dbReference>
<dbReference type="PANTHER" id="PTHR43711">
    <property type="entry name" value="TWO-COMPONENT HISTIDINE KINASE"/>
    <property type="match status" value="1"/>
</dbReference>
<organism evidence="8 9">
    <name type="scientific">Niallia oryzisoli</name>
    <dbReference type="NCBI Taxonomy" id="1737571"/>
    <lineage>
        <taxon>Bacteria</taxon>
        <taxon>Bacillati</taxon>
        <taxon>Bacillota</taxon>
        <taxon>Bacilli</taxon>
        <taxon>Bacillales</taxon>
        <taxon>Bacillaceae</taxon>
        <taxon>Niallia</taxon>
    </lineage>
</organism>
<evidence type="ECO:0000256" key="3">
    <source>
        <dbReference type="ARBA" id="ARBA00022679"/>
    </source>
</evidence>
<keyword evidence="5" id="KW-0902">Two-component regulatory system</keyword>
<dbReference type="Pfam" id="PF00512">
    <property type="entry name" value="HisKA"/>
    <property type="match status" value="1"/>
</dbReference>
<dbReference type="GO" id="GO:0016301">
    <property type="term" value="F:kinase activity"/>
    <property type="evidence" value="ECO:0007669"/>
    <property type="project" value="UniProtKB-KW"/>
</dbReference>
<dbReference type="InterPro" id="IPR003661">
    <property type="entry name" value="HisK_dim/P_dom"/>
</dbReference>
<keyword evidence="9" id="KW-1185">Reference proteome</keyword>
<keyword evidence="6" id="KW-0812">Transmembrane</keyword>
<evidence type="ECO:0000256" key="6">
    <source>
        <dbReference type="SAM" id="Phobius"/>
    </source>
</evidence>
<evidence type="ECO:0000256" key="2">
    <source>
        <dbReference type="ARBA" id="ARBA00012438"/>
    </source>
</evidence>
<evidence type="ECO:0000256" key="4">
    <source>
        <dbReference type="ARBA" id="ARBA00022777"/>
    </source>
</evidence>
<proteinExistence type="predicted"/>
<keyword evidence="6" id="KW-0472">Membrane</keyword>
<evidence type="ECO:0000259" key="7">
    <source>
        <dbReference type="SMART" id="SM00388"/>
    </source>
</evidence>
<comment type="catalytic activity">
    <reaction evidence="1">
        <text>ATP + protein L-histidine = ADP + protein N-phospho-L-histidine.</text>
        <dbReference type="EC" id="2.7.13.3"/>
    </reaction>
</comment>
<feature type="domain" description="Signal transduction histidine kinase dimerisation/phosphoacceptor" evidence="7">
    <location>
        <begin position="106"/>
        <end position="172"/>
    </location>
</feature>
<dbReference type="RefSeq" id="WP_338450293.1">
    <property type="nucleotide sequence ID" value="NZ_CP137640.1"/>
</dbReference>